<dbReference type="PANTHER" id="PTHR47505">
    <property type="entry name" value="DNA UTILIZATION PROTEIN YHGH"/>
    <property type="match status" value="1"/>
</dbReference>
<dbReference type="EMBL" id="CAEZTZ010000010">
    <property type="protein sequence ID" value="CAB4578925.1"/>
    <property type="molecule type" value="Genomic_DNA"/>
</dbReference>
<organism evidence="4">
    <name type="scientific">freshwater metagenome</name>
    <dbReference type="NCBI Taxonomy" id="449393"/>
    <lineage>
        <taxon>unclassified sequences</taxon>
        <taxon>metagenomes</taxon>
        <taxon>ecological metagenomes</taxon>
    </lineage>
</organism>
<evidence type="ECO:0000313" key="3">
    <source>
        <dbReference type="EMBL" id="CAB4537642.1"/>
    </source>
</evidence>
<accession>A0A6J6EU24</accession>
<evidence type="ECO:0000259" key="2">
    <source>
        <dbReference type="Pfam" id="PF00156"/>
    </source>
</evidence>
<dbReference type="SUPFAM" id="SSF53271">
    <property type="entry name" value="PRTase-like"/>
    <property type="match status" value="1"/>
</dbReference>
<dbReference type="AlphaFoldDB" id="A0A6J6EU24"/>
<evidence type="ECO:0000256" key="1">
    <source>
        <dbReference type="ARBA" id="ARBA00008007"/>
    </source>
</evidence>
<name>A0A6J6EU24_9ZZZZ</name>
<evidence type="ECO:0000313" key="4">
    <source>
        <dbReference type="EMBL" id="CAB4578925.1"/>
    </source>
</evidence>
<dbReference type="Pfam" id="PF00156">
    <property type="entry name" value="Pribosyltran"/>
    <property type="match status" value="1"/>
</dbReference>
<comment type="similarity">
    <text evidence="1">Belongs to the ComF/GntX family.</text>
</comment>
<proteinExistence type="inferred from homology"/>
<dbReference type="EMBL" id="CAEZSG010000073">
    <property type="protein sequence ID" value="CAB4537642.1"/>
    <property type="molecule type" value="Genomic_DNA"/>
</dbReference>
<dbReference type="PANTHER" id="PTHR47505:SF1">
    <property type="entry name" value="DNA UTILIZATION PROTEIN YHGH"/>
    <property type="match status" value="1"/>
</dbReference>
<feature type="domain" description="Phosphoribosyltransferase" evidence="2">
    <location>
        <begin position="152"/>
        <end position="195"/>
    </location>
</feature>
<dbReference type="CDD" id="cd06223">
    <property type="entry name" value="PRTases_typeI"/>
    <property type="match status" value="1"/>
</dbReference>
<dbReference type="Gene3D" id="3.40.50.2020">
    <property type="match status" value="1"/>
</dbReference>
<reference evidence="4" key="1">
    <citation type="submission" date="2020-05" db="EMBL/GenBank/DDBJ databases">
        <authorList>
            <person name="Chiriac C."/>
            <person name="Salcher M."/>
            <person name="Ghai R."/>
            <person name="Kavagutti S V."/>
        </authorList>
    </citation>
    <scope>NUCLEOTIDE SEQUENCE</scope>
</reference>
<protein>
    <submittedName>
        <fullName evidence="4">Unannotated protein</fullName>
    </submittedName>
</protein>
<dbReference type="InterPro" id="IPR000836">
    <property type="entry name" value="PRTase_dom"/>
</dbReference>
<gene>
    <name evidence="3" type="ORF">UFOPK1413_00567</name>
    <name evidence="4" type="ORF">UFOPK1767_00161</name>
</gene>
<dbReference type="InterPro" id="IPR051910">
    <property type="entry name" value="ComF/GntX_DNA_util-trans"/>
</dbReference>
<sequence length="203" mass="21653">MHLIEQFFDSRCVGCSTWGVMVCDTCIARFTAMPHRAITSRGIPLVALGTYRGGLRALILAAKHRSAHAAIRRLGGALRDAVLPWGNVVAVPVPSSRPGFLARGYGLGSTIARAAELTVANCLLMDDVGTQRGRHRLERLRRTIYVGLRRPPMGSRVVIVDDVMTTGSSIDAATDACVRAGLRVVGVLVLAIAAQRATAPLTT</sequence>
<dbReference type="InterPro" id="IPR029057">
    <property type="entry name" value="PRTase-like"/>
</dbReference>